<gene>
    <name evidence="5" type="ORF">ACJDUG_01430</name>
</gene>
<organism evidence="5 6">
    <name type="scientific">Candidatus Clostridium stratigraminis</name>
    <dbReference type="NCBI Taxonomy" id="3381661"/>
    <lineage>
        <taxon>Bacteria</taxon>
        <taxon>Bacillati</taxon>
        <taxon>Bacillota</taxon>
        <taxon>Clostridia</taxon>
        <taxon>Eubacteriales</taxon>
        <taxon>Clostridiaceae</taxon>
        <taxon>Clostridium</taxon>
    </lineage>
</organism>
<evidence type="ECO:0000256" key="1">
    <source>
        <dbReference type="ARBA" id="ARBA00023224"/>
    </source>
</evidence>
<keyword evidence="6" id="KW-1185">Reference proteome</keyword>
<evidence type="ECO:0000256" key="2">
    <source>
        <dbReference type="PROSITE-ProRule" id="PRU00284"/>
    </source>
</evidence>
<proteinExistence type="predicted"/>
<reference evidence="5 6" key="1">
    <citation type="submission" date="2024-11" db="EMBL/GenBank/DDBJ databases">
        <authorList>
            <person name="Heng Y.C."/>
            <person name="Lim A.C.H."/>
            <person name="Lee J.K.Y."/>
            <person name="Kittelmann S."/>
        </authorList>
    </citation>
    <scope>NUCLEOTIDE SEQUENCE [LARGE SCALE GENOMIC DNA]</scope>
    <source>
        <strain evidence="5 6">WILCCON 0185</strain>
    </source>
</reference>
<dbReference type="PANTHER" id="PTHR32089:SF112">
    <property type="entry name" value="LYSOZYME-LIKE PROTEIN-RELATED"/>
    <property type="match status" value="1"/>
</dbReference>
<dbReference type="EMBL" id="JBJHZZ010000001">
    <property type="protein sequence ID" value="MFL0245636.1"/>
    <property type="molecule type" value="Genomic_DNA"/>
</dbReference>
<name>A0ABW8SYW5_9CLOT</name>
<dbReference type="InterPro" id="IPR004089">
    <property type="entry name" value="MCPsignal_dom"/>
</dbReference>
<accession>A0ABW8SYW5</accession>
<dbReference type="SUPFAM" id="SSF58104">
    <property type="entry name" value="Methyl-accepting chemotaxis protein (MCP) signaling domain"/>
    <property type="match status" value="1"/>
</dbReference>
<evidence type="ECO:0000256" key="3">
    <source>
        <dbReference type="SAM" id="Coils"/>
    </source>
</evidence>
<evidence type="ECO:0000313" key="6">
    <source>
        <dbReference type="Proteomes" id="UP001623591"/>
    </source>
</evidence>
<feature type="coiled-coil region" evidence="3">
    <location>
        <begin position="246"/>
        <end position="273"/>
    </location>
</feature>
<dbReference type="PROSITE" id="PS50111">
    <property type="entry name" value="CHEMOTAXIS_TRANSDUC_2"/>
    <property type="match status" value="1"/>
</dbReference>
<comment type="caution">
    <text evidence="5">The sequence shown here is derived from an EMBL/GenBank/DDBJ whole genome shotgun (WGS) entry which is preliminary data.</text>
</comment>
<evidence type="ECO:0000259" key="4">
    <source>
        <dbReference type="PROSITE" id="PS50111"/>
    </source>
</evidence>
<dbReference type="RefSeq" id="WP_406768090.1">
    <property type="nucleotide sequence ID" value="NZ_JBJHZZ010000001.1"/>
</dbReference>
<keyword evidence="3" id="KW-0175">Coiled coil</keyword>
<dbReference type="Pfam" id="PF00015">
    <property type="entry name" value="MCPsignal"/>
    <property type="match status" value="1"/>
</dbReference>
<feature type="domain" description="Methyl-accepting transducer" evidence="4">
    <location>
        <begin position="133"/>
        <end position="277"/>
    </location>
</feature>
<evidence type="ECO:0000313" key="5">
    <source>
        <dbReference type="EMBL" id="MFL0245636.1"/>
    </source>
</evidence>
<protein>
    <submittedName>
        <fullName evidence="5">Methyl-accepting chemotaxis protein</fullName>
    </submittedName>
</protein>
<dbReference type="PANTHER" id="PTHR32089">
    <property type="entry name" value="METHYL-ACCEPTING CHEMOTAXIS PROTEIN MCPB"/>
    <property type="match status" value="1"/>
</dbReference>
<dbReference type="Proteomes" id="UP001623591">
    <property type="component" value="Unassembled WGS sequence"/>
</dbReference>
<dbReference type="SMART" id="SM00283">
    <property type="entry name" value="MA"/>
    <property type="match status" value="1"/>
</dbReference>
<dbReference type="Gene3D" id="1.10.287.950">
    <property type="entry name" value="Methyl-accepting chemotaxis protein"/>
    <property type="match status" value="1"/>
</dbReference>
<keyword evidence="1 2" id="KW-0807">Transducer</keyword>
<sequence length="277" mass="29813">MDNGSNGGVLQSFEEIMQYLPIFFEDDISFGVTDTQKYLLVQNCEKLPINAKPGDSIPEEGAAAAALKSGKVIIKDIPREVYGVPFKSYAIPIIDNQKNTIGVILAGKSLQRRNEISALSENLLASLQHISAALQNINSDIQNVVDSNVDIENEVNAAKESTRGTDDIIKFIQGVSSQTNMLGLNAAIESARAGELGRGFGVVAQEIRKLAGSSSESIKKIEYVLNNIETSVKNIALKVNTTSTSIESQAAALEEIKASVEELTSTAQVLEDLSKRL</sequence>